<evidence type="ECO:0000313" key="2">
    <source>
        <dbReference type="Proteomes" id="UP000532936"/>
    </source>
</evidence>
<reference evidence="1 2" key="1">
    <citation type="submission" date="2020-08" db="EMBL/GenBank/DDBJ databases">
        <title>Genomic Encyclopedia of Type Strains, Phase IV (KMG-IV): sequencing the most valuable type-strain genomes for metagenomic binning, comparative biology and taxonomic classification.</title>
        <authorList>
            <person name="Goeker M."/>
        </authorList>
    </citation>
    <scope>NUCLEOTIDE SEQUENCE [LARGE SCALE GENOMIC DNA]</scope>
    <source>
        <strain evidence="1 2">DSM 14878</strain>
    </source>
</reference>
<protein>
    <submittedName>
        <fullName evidence="1">Uncharacterized protein</fullName>
    </submittedName>
</protein>
<proteinExistence type="predicted"/>
<evidence type="ECO:0000313" key="1">
    <source>
        <dbReference type="EMBL" id="MBB3872040.1"/>
    </source>
</evidence>
<dbReference type="Proteomes" id="UP000532936">
    <property type="component" value="Unassembled WGS sequence"/>
</dbReference>
<sequence length="211" mass="22299">MKSFAAGTPMFGVYSLTGWVYCAVAETTASWWAGDEFVCYEDIDGDGRFESAMLSGAPFLGVPLFVFELGERRALAEPAPYTVISGAEGPSVEFALVATVQTRRLPGMLAEAPPVTMVTVKGGFRASADPGGVGRAADPPTTPIAGWADTVVLGPERPNRIHVLGAELEILGLGEDNAVRYRVISSAPAQVERIAMSVTRSTTYTPIFIPG</sequence>
<comment type="caution">
    <text evidence="1">The sequence shown here is derived from an EMBL/GenBank/DDBJ whole genome shotgun (WGS) entry which is preliminary data.</text>
</comment>
<dbReference type="RefSeq" id="WP_183196149.1">
    <property type="nucleotide sequence ID" value="NZ_JACIDA010000001.1"/>
</dbReference>
<organism evidence="1 2">
    <name type="scientific">Brevundimonas mediterranea</name>
    <dbReference type="NCBI Taxonomy" id="74329"/>
    <lineage>
        <taxon>Bacteria</taxon>
        <taxon>Pseudomonadati</taxon>
        <taxon>Pseudomonadota</taxon>
        <taxon>Alphaproteobacteria</taxon>
        <taxon>Caulobacterales</taxon>
        <taxon>Caulobacteraceae</taxon>
        <taxon>Brevundimonas</taxon>
    </lineage>
</organism>
<dbReference type="EMBL" id="JACIDA010000001">
    <property type="protein sequence ID" value="MBB3872040.1"/>
    <property type="molecule type" value="Genomic_DNA"/>
</dbReference>
<gene>
    <name evidence="1" type="ORF">GGR11_001554</name>
</gene>
<name>A0A7W6A5N3_9CAUL</name>
<dbReference type="AlphaFoldDB" id="A0A7W6A5N3"/>
<accession>A0A7W6A5N3</accession>